<protein>
    <recommendedName>
        <fullName evidence="1">Smr domain-containing protein</fullName>
    </recommendedName>
</protein>
<proteinExistence type="predicted"/>
<accession>A0A1W6MI99</accession>
<dbReference type="Gene3D" id="3.30.1370.110">
    <property type="match status" value="1"/>
</dbReference>
<dbReference type="Pfam" id="PF01713">
    <property type="entry name" value="Smr"/>
    <property type="match status" value="1"/>
</dbReference>
<evidence type="ECO:0000259" key="1">
    <source>
        <dbReference type="Pfam" id="PF01713"/>
    </source>
</evidence>
<dbReference type="AlphaFoldDB" id="A0A1W6MI99"/>
<dbReference type="STRING" id="331648.BST97_04635"/>
<sequence>MIKIDQLKPGDLVCVIDEDLCGNFAFAKAKQITFICEHGFEHTRPASQLILSGDFEFETPIQDQSTEPASSPKGLTNIDEMVVDLHLHEVVSHTSNMTNHEKVVAQLDRAKSALEEAESKRIKKVILIHGVGKGKLKKELHHFLNGKTSINYHDADYKRFGYGATEVVFYKFS</sequence>
<dbReference type="InterPro" id="IPR036063">
    <property type="entry name" value="Smr_dom_sf"/>
</dbReference>
<dbReference type="EMBL" id="CP019344">
    <property type="protein sequence ID" value="ARN77325.1"/>
    <property type="molecule type" value="Genomic_DNA"/>
</dbReference>
<evidence type="ECO:0000313" key="2">
    <source>
        <dbReference type="EMBL" id="ARN77325.1"/>
    </source>
</evidence>
<reference evidence="2 3" key="1">
    <citation type="submission" date="2016-11" db="EMBL/GenBank/DDBJ databases">
        <title>Trade-off between light-utilization and light-protection in marine flavobacteria.</title>
        <authorList>
            <person name="Kumagai Y."/>
        </authorList>
    </citation>
    <scope>NUCLEOTIDE SEQUENCE [LARGE SCALE GENOMIC DNA]</scope>
    <source>
        <strain evidence="2 3">JCM 13191</strain>
    </source>
</reference>
<keyword evidence="3" id="KW-1185">Reference proteome</keyword>
<evidence type="ECO:0000313" key="3">
    <source>
        <dbReference type="Proteomes" id="UP000193431"/>
    </source>
</evidence>
<feature type="domain" description="Smr" evidence="1">
    <location>
        <begin position="108"/>
        <end position="168"/>
    </location>
</feature>
<name>A0A1W6MI99_9FLAO</name>
<dbReference type="Proteomes" id="UP000193431">
    <property type="component" value="Chromosome"/>
</dbReference>
<gene>
    <name evidence="2" type="ORF">BST97_04635</name>
</gene>
<organism evidence="2 3">
    <name type="scientific">Nonlabens spongiae</name>
    <dbReference type="NCBI Taxonomy" id="331648"/>
    <lineage>
        <taxon>Bacteria</taxon>
        <taxon>Pseudomonadati</taxon>
        <taxon>Bacteroidota</taxon>
        <taxon>Flavobacteriia</taxon>
        <taxon>Flavobacteriales</taxon>
        <taxon>Flavobacteriaceae</taxon>
        <taxon>Nonlabens</taxon>
    </lineage>
</organism>
<dbReference type="InterPro" id="IPR002625">
    <property type="entry name" value="Smr_dom"/>
</dbReference>
<dbReference type="RefSeq" id="WP_169711527.1">
    <property type="nucleotide sequence ID" value="NZ_CP019344.1"/>
</dbReference>